<gene>
    <name evidence="4" type="ORF">JCM21531_4433</name>
</gene>
<dbReference type="RefSeq" id="WP_038291345.1">
    <property type="nucleotide sequence ID" value="NZ_BAVR01000094.1"/>
</dbReference>
<dbReference type="Pfam" id="PF00583">
    <property type="entry name" value="Acetyltransf_1"/>
    <property type="match status" value="1"/>
</dbReference>
<dbReference type="CDD" id="cd04301">
    <property type="entry name" value="NAT_SF"/>
    <property type="match status" value="1"/>
</dbReference>
<dbReference type="AlphaFoldDB" id="W4VDF9"/>
<dbReference type="InterPro" id="IPR016181">
    <property type="entry name" value="Acyl_CoA_acyltransferase"/>
</dbReference>
<keyword evidence="5" id="KW-1185">Reference proteome</keyword>
<dbReference type="Proteomes" id="UP000019109">
    <property type="component" value="Unassembled WGS sequence"/>
</dbReference>
<evidence type="ECO:0000313" key="4">
    <source>
        <dbReference type="EMBL" id="GAE90794.1"/>
    </source>
</evidence>
<evidence type="ECO:0000259" key="3">
    <source>
        <dbReference type="PROSITE" id="PS51186"/>
    </source>
</evidence>
<evidence type="ECO:0000256" key="1">
    <source>
        <dbReference type="ARBA" id="ARBA00022679"/>
    </source>
</evidence>
<dbReference type="GO" id="GO:0016747">
    <property type="term" value="F:acyltransferase activity, transferring groups other than amino-acyl groups"/>
    <property type="evidence" value="ECO:0007669"/>
    <property type="project" value="InterPro"/>
</dbReference>
<evidence type="ECO:0000256" key="2">
    <source>
        <dbReference type="ARBA" id="ARBA00023315"/>
    </source>
</evidence>
<feature type="domain" description="N-acetyltransferase" evidence="3">
    <location>
        <begin position="1"/>
        <end position="144"/>
    </location>
</feature>
<name>W4VDF9_9FIRM</name>
<dbReference type="EMBL" id="BAVR01000094">
    <property type="protein sequence ID" value="GAE90794.1"/>
    <property type="molecule type" value="Genomic_DNA"/>
</dbReference>
<sequence length="144" mass="16492">MEIRKMIADDIPKLALLYKQFWNEDSCEEAMIKQFEKLQRSDNYVLLSAVLGGELIGSAMGIDCEDLYDKCEPFMVLENVIVDKKHRRKGVGKALIREIEKHAVDLNCTQIILVTETDRIDACNFYASVGYNPNTNKGFKKKLK</sequence>
<keyword evidence="2" id="KW-0012">Acyltransferase</keyword>
<proteinExistence type="predicted"/>
<comment type="caution">
    <text evidence="4">The sequence shown here is derived from an EMBL/GenBank/DDBJ whole genome shotgun (WGS) entry which is preliminary data.</text>
</comment>
<accession>W4VDF9</accession>
<protein>
    <submittedName>
        <fullName evidence="4">Acetyltransferase</fullName>
    </submittedName>
</protein>
<dbReference type="InterPro" id="IPR050832">
    <property type="entry name" value="Bact_Acetyltransf"/>
</dbReference>
<dbReference type="OrthoDB" id="9789603at2"/>
<dbReference type="PANTHER" id="PTHR43877:SF1">
    <property type="entry name" value="ACETYLTRANSFERASE"/>
    <property type="match status" value="1"/>
</dbReference>
<dbReference type="InterPro" id="IPR000182">
    <property type="entry name" value="GNAT_dom"/>
</dbReference>
<dbReference type="PANTHER" id="PTHR43877">
    <property type="entry name" value="AMINOALKYLPHOSPHONATE N-ACETYLTRANSFERASE-RELATED-RELATED"/>
    <property type="match status" value="1"/>
</dbReference>
<reference evidence="4" key="1">
    <citation type="journal article" date="2014" name="Genome Announc.">
        <title>Draft Genome Sequence of Clostridium straminisolvens Strain JCM 21531T, Isolated from a Cellulose-Degrading Bacterial Community.</title>
        <authorList>
            <person name="Yuki M."/>
            <person name="Oshima K."/>
            <person name="Suda W."/>
            <person name="Sakamoto M."/>
            <person name="Kitamura K."/>
            <person name="Iida T."/>
            <person name="Hattori M."/>
            <person name="Ohkuma M."/>
        </authorList>
    </citation>
    <scope>NUCLEOTIDE SEQUENCE [LARGE SCALE GENOMIC DNA]</scope>
    <source>
        <strain evidence="4">JCM 21531</strain>
    </source>
</reference>
<dbReference type="PROSITE" id="PS51186">
    <property type="entry name" value="GNAT"/>
    <property type="match status" value="1"/>
</dbReference>
<dbReference type="STRING" id="1294263.JCM21531_4433"/>
<organism evidence="4 5">
    <name type="scientific">Acetivibrio straminisolvens JCM 21531</name>
    <dbReference type="NCBI Taxonomy" id="1294263"/>
    <lineage>
        <taxon>Bacteria</taxon>
        <taxon>Bacillati</taxon>
        <taxon>Bacillota</taxon>
        <taxon>Clostridia</taxon>
        <taxon>Eubacteriales</taxon>
        <taxon>Oscillospiraceae</taxon>
        <taxon>Acetivibrio</taxon>
    </lineage>
</organism>
<dbReference type="Gene3D" id="3.40.630.30">
    <property type="match status" value="1"/>
</dbReference>
<keyword evidence="1 4" id="KW-0808">Transferase</keyword>
<dbReference type="SUPFAM" id="SSF55729">
    <property type="entry name" value="Acyl-CoA N-acyltransferases (Nat)"/>
    <property type="match status" value="1"/>
</dbReference>
<evidence type="ECO:0000313" key="5">
    <source>
        <dbReference type="Proteomes" id="UP000019109"/>
    </source>
</evidence>